<dbReference type="AlphaFoldDB" id="A0A1Y1X073"/>
<dbReference type="EMBL" id="MCFG01000187">
    <property type="protein sequence ID" value="ORX79092.1"/>
    <property type="molecule type" value="Genomic_DNA"/>
</dbReference>
<gene>
    <name evidence="2" type="ORF">BCR32DRAFT_269655</name>
</gene>
<sequence>MFMRTAAVYVSLFLSIVVTFLILHEYIPPRLQIMIDTNLSSYKYKLHNLYDKFYNKEKEYEISVKLAKGKKSSNNIQISRLVDYLPLQNDKYINYREEERNYEEQNNCIINDSKATIQFTIKEKNLSFKRKIFKGRTESNISKDKFFNKYMDLKINGVDKYKTPQMERKMDGEKEYVEMNLKGKLRYVGTNFTNDVIEKPEKLYVDDITTRREGEPDKIKITRQPSQGEGYWLRKIHIIGFNDEDFEDVERKKEDLKNGNLDDECSVEDAIAVFGGSKIVTAIPCKKENDYEYCESVGYISGSVGDTITWYYAEVVDSDVKFANPKAHELSLKLCKQKSDNPEKCSIWASMLNGCGVIASSPTGTFGVGYAMNFMEAVNANLNKVFATQKAMEICEKNDSSKDLCHVSWIKCTTTSHREPRRFI</sequence>
<protein>
    <submittedName>
        <fullName evidence="2">Uncharacterized protein</fullName>
    </submittedName>
</protein>
<keyword evidence="1" id="KW-1133">Transmembrane helix</keyword>
<accession>A0A1Y1X073</accession>
<dbReference type="OrthoDB" id="2132175at2759"/>
<keyword evidence="1" id="KW-0472">Membrane</keyword>
<reference evidence="2 3" key="1">
    <citation type="submission" date="2016-08" db="EMBL/GenBank/DDBJ databases">
        <title>A Parts List for Fungal Cellulosomes Revealed by Comparative Genomics.</title>
        <authorList>
            <consortium name="DOE Joint Genome Institute"/>
            <person name="Haitjema C.H."/>
            <person name="Gilmore S.P."/>
            <person name="Henske J.K."/>
            <person name="Solomon K.V."/>
            <person name="De Groot R."/>
            <person name="Kuo A."/>
            <person name="Mondo S.J."/>
            <person name="Salamov A.A."/>
            <person name="Labutti K."/>
            <person name="Zhao Z."/>
            <person name="Chiniquy J."/>
            <person name="Barry K."/>
            <person name="Brewer H.M."/>
            <person name="Purvine S.O."/>
            <person name="Wright A.T."/>
            <person name="Boxma B."/>
            <person name="Van Alen T."/>
            <person name="Hackstein J.H."/>
            <person name="Baker S.E."/>
            <person name="Grigoriev I.V."/>
            <person name="O'Malley M.A."/>
        </authorList>
    </citation>
    <scope>NUCLEOTIDE SEQUENCE [LARGE SCALE GENOMIC DNA]</scope>
    <source>
        <strain evidence="2 3">S4</strain>
    </source>
</reference>
<organism evidence="2 3">
    <name type="scientific">Anaeromyces robustus</name>
    <dbReference type="NCBI Taxonomy" id="1754192"/>
    <lineage>
        <taxon>Eukaryota</taxon>
        <taxon>Fungi</taxon>
        <taxon>Fungi incertae sedis</taxon>
        <taxon>Chytridiomycota</taxon>
        <taxon>Chytridiomycota incertae sedis</taxon>
        <taxon>Neocallimastigomycetes</taxon>
        <taxon>Neocallimastigales</taxon>
        <taxon>Neocallimastigaceae</taxon>
        <taxon>Anaeromyces</taxon>
    </lineage>
</organism>
<keyword evidence="1" id="KW-0812">Transmembrane</keyword>
<feature type="transmembrane region" description="Helical" evidence="1">
    <location>
        <begin position="6"/>
        <end position="24"/>
    </location>
</feature>
<reference evidence="2 3" key="2">
    <citation type="submission" date="2016-08" db="EMBL/GenBank/DDBJ databases">
        <title>Pervasive Adenine N6-methylation of Active Genes in Fungi.</title>
        <authorList>
            <consortium name="DOE Joint Genome Institute"/>
            <person name="Mondo S.J."/>
            <person name="Dannebaum R.O."/>
            <person name="Kuo R.C."/>
            <person name="Labutti K."/>
            <person name="Haridas S."/>
            <person name="Kuo A."/>
            <person name="Salamov A."/>
            <person name="Ahrendt S.R."/>
            <person name="Lipzen A."/>
            <person name="Sullivan W."/>
            <person name="Andreopoulos W.B."/>
            <person name="Clum A."/>
            <person name="Lindquist E."/>
            <person name="Daum C."/>
            <person name="Ramamoorthy G.K."/>
            <person name="Gryganskyi A."/>
            <person name="Culley D."/>
            <person name="Magnuson J.K."/>
            <person name="James T.Y."/>
            <person name="O'Malley M.A."/>
            <person name="Stajich J.E."/>
            <person name="Spatafora J.W."/>
            <person name="Visel A."/>
            <person name="Grigoriev I.V."/>
        </authorList>
    </citation>
    <scope>NUCLEOTIDE SEQUENCE [LARGE SCALE GENOMIC DNA]</scope>
    <source>
        <strain evidence="2 3">S4</strain>
    </source>
</reference>
<keyword evidence="3" id="KW-1185">Reference proteome</keyword>
<evidence type="ECO:0000313" key="3">
    <source>
        <dbReference type="Proteomes" id="UP000193944"/>
    </source>
</evidence>
<name>A0A1Y1X073_9FUNG</name>
<dbReference type="Proteomes" id="UP000193944">
    <property type="component" value="Unassembled WGS sequence"/>
</dbReference>
<proteinExistence type="predicted"/>
<comment type="caution">
    <text evidence="2">The sequence shown here is derived from an EMBL/GenBank/DDBJ whole genome shotgun (WGS) entry which is preliminary data.</text>
</comment>
<evidence type="ECO:0000313" key="2">
    <source>
        <dbReference type="EMBL" id="ORX79092.1"/>
    </source>
</evidence>
<evidence type="ECO:0000256" key="1">
    <source>
        <dbReference type="SAM" id="Phobius"/>
    </source>
</evidence>